<dbReference type="KEGG" id="fae:FAES_0152"/>
<evidence type="ECO:0000256" key="4">
    <source>
        <dbReference type="ARBA" id="ARBA00022989"/>
    </source>
</evidence>
<dbReference type="InterPro" id="IPR003838">
    <property type="entry name" value="ABC3_permease_C"/>
</dbReference>
<organism evidence="9 10">
    <name type="scientific">Fibrella aestuarina BUZ 2</name>
    <dbReference type="NCBI Taxonomy" id="1166018"/>
    <lineage>
        <taxon>Bacteria</taxon>
        <taxon>Pseudomonadati</taxon>
        <taxon>Bacteroidota</taxon>
        <taxon>Cytophagia</taxon>
        <taxon>Cytophagales</taxon>
        <taxon>Spirosomataceae</taxon>
        <taxon>Fibrella</taxon>
    </lineage>
</organism>
<evidence type="ECO:0000256" key="1">
    <source>
        <dbReference type="ARBA" id="ARBA00004651"/>
    </source>
</evidence>
<protein>
    <recommendedName>
        <fullName evidence="11">Macrolide export ATP-binding/permease protein macB</fullName>
    </recommendedName>
</protein>
<dbReference type="RefSeq" id="WP_015329266.1">
    <property type="nucleotide sequence ID" value="NC_020054.1"/>
</dbReference>
<keyword evidence="4 6" id="KW-1133">Transmembrane helix</keyword>
<feature type="transmembrane region" description="Helical" evidence="6">
    <location>
        <begin position="385"/>
        <end position="408"/>
    </location>
</feature>
<gene>
    <name evidence="9" type="ORF">FAES_0152</name>
</gene>
<feature type="transmembrane region" description="Helical" evidence="6">
    <location>
        <begin position="762"/>
        <end position="782"/>
    </location>
</feature>
<dbReference type="AlphaFoldDB" id="I0K213"/>
<dbReference type="GO" id="GO:0022857">
    <property type="term" value="F:transmembrane transporter activity"/>
    <property type="evidence" value="ECO:0007669"/>
    <property type="project" value="TreeGrafter"/>
</dbReference>
<dbReference type="HOGENOM" id="CLU_008713_1_0_10"/>
<evidence type="ECO:0000256" key="5">
    <source>
        <dbReference type="ARBA" id="ARBA00023136"/>
    </source>
</evidence>
<evidence type="ECO:0000259" key="7">
    <source>
        <dbReference type="Pfam" id="PF02687"/>
    </source>
</evidence>
<dbReference type="InterPro" id="IPR025857">
    <property type="entry name" value="MacB_PCD"/>
</dbReference>
<keyword evidence="5 6" id="KW-0472">Membrane</keyword>
<keyword evidence="2" id="KW-1003">Cell membrane</keyword>
<evidence type="ECO:0000313" key="9">
    <source>
        <dbReference type="EMBL" id="CCG98166.1"/>
    </source>
</evidence>
<comment type="subcellular location">
    <subcellularLocation>
        <location evidence="1">Cell membrane</location>
        <topology evidence="1">Multi-pass membrane protein</topology>
    </subcellularLocation>
</comment>
<keyword evidence="10" id="KW-1185">Reference proteome</keyword>
<evidence type="ECO:0000259" key="8">
    <source>
        <dbReference type="Pfam" id="PF12704"/>
    </source>
</evidence>
<proteinExistence type="predicted"/>
<evidence type="ECO:0008006" key="11">
    <source>
        <dbReference type="Google" id="ProtNLM"/>
    </source>
</evidence>
<evidence type="ECO:0000256" key="3">
    <source>
        <dbReference type="ARBA" id="ARBA00022692"/>
    </source>
</evidence>
<feature type="transmembrane region" description="Helical" evidence="6">
    <location>
        <begin position="342"/>
        <end position="365"/>
    </location>
</feature>
<dbReference type="Proteomes" id="UP000011058">
    <property type="component" value="Chromosome"/>
</dbReference>
<dbReference type="PANTHER" id="PTHR30572:SF18">
    <property type="entry name" value="ABC-TYPE MACROLIDE FAMILY EXPORT SYSTEM PERMEASE COMPONENT 2"/>
    <property type="match status" value="1"/>
</dbReference>
<evidence type="ECO:0000256" key="2">
    <source>
        <dbReference type="ARBA" id="ARBA00022475"/>
    </source>
</evidence>
<feature type="domain" description="MacB-like periplasmic core" evidence="8">
    <location>
        <begin position="20"/>
        <end position="244"/>
    </location>
</feature>
<feature type="transmembrane region" description="Helical" evidence="6">
    <location>
        <begin position="681"/>
        <end position="702"/>
    </location>
</feature>
<reference evidence="9 10" key="1">
    <citation type="journal article" date="2012" name="J. Bacteriol.">
        <title>Genome Sequence of Fibrella aestuarina BUZ 2T, a Filamentous Marine Bacterium.</title>
        <authorList>
            <person name="Filippini M."/>
            <person name="Qi W."/>
            <person name="Blom J."/>
            <person name="Goesmann A."/>
            <person name="Smits T.H."/>
            <person name="Bagheri H.C."/>
        </authorList>
    </citation>
    <scope>NUCLEOTIDE SEQUENCE [LARGE SCALE GENOMIC DNA]</scope>
    <source>
        <strain evidence="10">BUZ 2T</strain>
    </source>
</reference>
<dbReference type="Pfam" id="PF02687">
    <property type="entry name" value="FtsX"/>
    <property type="match status" value="2"/>
</dbReference>
<dbReference type="STRING" id="1166018.FAES_0152"/>
<sequence>MLQHYLHIAGRQLRAQRGYTALNIVGLTIGMAGGLLIFLFLQHHLSTDRHHARFDRIYRITTDLHLDNGVVEYYPEAPLPMAQVLRTAYPQVEQAAFVRMNRSLTVNLTAPNGGASARFLEQDNTALVEGELFDILDYHWLSGNPKTALRAPGSVVLTESWAQRYFGPANPLGQVIELDHRVKATVTGVVADPTNPTDTRIGLFISMPTIRQLDPTYDVTEWGQLNSTNRLYFTLKPNAPPTAIGQLEASLPALSKTHYGELAHVYQFHTQPLADMHFDVRRSGGVIRRSLLGAVGLIGLFLVLTACINFINLATAQAFRRSKEVGVRKTMGSSRGQLAGQFLLETSLIVGIALLLALLLTTVTLPLFRNWVHAPLALRPNVPTLLFIGLLPLGVVLLAGGYPAVVLARFSPQASLRGNVPASAVGGYSLRQGLIVLQFVICQALLVGALVVVKQVRFTQQTDLGFRQNNVLIVNLPTDGKNAWTTLKNELSQYPAIRSVTLQYRPPSASEMNGGSFKFGSDPDWTSFPVRERLADADYLNTYAMQLVAGRNLVASDSIREYVINETLMRKLGYQKPEAILGQRMQYYLSAVPLPIVGVVKDFHLKSLHEPIEPCFIASFPAMYRQAGIRMAGASSEQTLAHIRAVFQRLYPTDVFTYSFLDDQLARFYETETTLARLVNLFAGLIMVICGLGLYGLVALSVTRRTKEIGVRKVLGASVPSLVALLSTEVLRLVLVAIALASPLAWWAMQQWLAGFAYRTDLHWWVVAAAGTLAVSVALLTISYQTIRAARMNPVASLRSE</sequence>
<dbReference type="InterPro" id="IPR050250">
    <property type="entry name" value="Macrolide_Exporter_MacB"/>
</dbReference>
<feature type="transmembrane region" description="Helical" evidence="6">
    <location>
        <begin position="714"/>
        <end position="742"/>
    </location>
</feature>
<dbReference type="EMBL" id="HE796683">
    <property type="protein sequence ID" value="CCG98166.1"/>
    <property type="molecule type" value="Genomic_DNA"/>
</dbReference>
<feature type="transmembrane region" description="Helical" evidence="6">
    <location>
        <begin position="291"/>
        <end position="313"/>
    </location>
</feature>
<dbReference type="eggNOG" id="COG0577">
    <property type="taxonomic scope" value="Bacteria"/>
</dbReference>
<dbReference type="PANTHER" id="PTHR30572">
    <property type="entry name" value="MEMBRANE COMPONENT OF TRANSPORTER-RELATED"/>
    <property type="match status" value="1"/>
</dbReference>
<feature type="transmembrane region" description="Helical" evidence="6">
    <location>
        <begin position="21"/>
        <end position="41"/>
    </location>
</feature>
<keyword evidence="3 6" id="KW-0812">Transmembrane</keyword>
<feature type="domain" description="ABC3 transporter permease C-terminal" evidence="7">
    <location>
        <begin position="681"/>
        <end position="794"/>
    </location>
</feature>
<evidence type="ECO:0000313" key="10">
    <source>
        <dbReference type="Proteomes" id="UP000011058"/>
    </source>
</evidence>
<dbReference type="GO" id="GO:0005886">
    <property type="term" value="C:plasma membrane"/>
    <property type="evidence" value="ECO:0007669"/>
    <property type="project" value="UniProtKB-SubCell"/>
</dbReference>
<dbReference type="PATRIC" id="fig|1166018.3.peg.155"/>
<feature type="domain" description="ABC3 transporter permease C-terminal" evidence="7">
    <location>
        <begin position="297"/>
        <end position="412"/>
    </location>
</feature>
<dbReference type="OrthoDB" id="5933722at2"/>
<feature type="transmembrane region" description="Helical" evidence="6">
    <location>
        <begin position="434"/>
        <end position="453"/>
    </location>
</feature>
<evidence type="ECO:0000256" key="6">
    <source>
        <dbReference type="SAM" id="Phobius"/>
    </source>
</evidence>
<name>I0K213_9BACT</name>
<accession>I0K213</accession>
<dbReference type="Pfam" id="PF12704">
    <property type="entry name" value="MacB_PCD"/>
    <property type="match status" value="1"/>
</dbReference>